<sequence>MNILKNGIDTPNTLSTHHFGIFSSRISRNFQIHVPKSTSISFNVSSGNVFHPFVETYLPKKPEVRKAQSEVKWHDRTFFFLDEETTPADYMNIKVDAVIKEFRFNIDIPLAERHELDLSLRSHLISNGKYPLSVLTSDEFIEWTHSNIIRKEDPYGRRYYGLNQGNIEYLDRNENILELHNGDFIFNGIEFNHYYYPNFKFNKTKNIFINFGSHLGWNTSKYNNALDIGASVNGIKTLTLKNSYLLNLGLGFNILRKNIINFKDPMDFGNNPFLGTGEADIELTKFTKNRHYHAFGVNYQLQSRYNKKEEASYYQLIGKWQEIRGGWHHGISTLYKTLTYWTFTYTYAWKTAKLSVYLKEDFLVNNAADLQTGINFTFPLSLHNTPN</sequence>
<dbReference type="Proteomes" id="UP000621516">
    <property type="component" value="Unassembled WGS sequence"/>
</dbReference>
<dbReference type="EMBL" id="JACVXD010000008">
    <property type="protein sequence ID" value="MBD0824866.1"/>
    <property type="molecule type" value="Genomic_DNA"/>
</dbReference>
<accession>A0A8J6PZE9</accession>
<organism evidence="1 2">
    <name type="scientific">Aestuariibaculum marinum</name>
    <dbReference type="NCBI Taxonomy" id="2683592"/>
    <lineage>
        <taxon>Bacteria</taxon>
        <taxon>Pseudomonadati</taxon>
        <taxon>Bacteroidota</taxon>
        <taxon>Flavobacteriia</taxon>
        <taxon>Flavobacteriales</taxon>
        <taxon>Flavobacteriaceae</taxon>
    </lineage>
</organism>
<proteinExistence type="predicted"/>
<protein>
    <submittedName>
        <fullName evidence="1">Uncharacterized protein</fullName>
    </submittedName>
</protein>
<name>A0A8J6PZE9_9FLAO</name>
<comment type="caution">
    <text evidence="1">The sequence shown here is derived from an EMBL/GenBank/DDBJ whole genome shotgun (WGS) entry which is preliminary data.</text>
</comment>
<gene>
    <name evidence="1" type="ORF">ICJ85_12650</name>
</gene>
<reference evidence="1 2" key="1">
    <citation type="journal article" date="2018" name="J. Microbiol.">
        <title>Aestuariibaculum marinum sp. nov., a marine bacterium isolated from seawater in South Korea.</title>
        <authorList>
            <person name="Choi J."/>
            <person name="Lee D."/>
            <person name="Jang J.H."/>
            <person name="Cha S."/>
            <person name="Seo T."/>
        </authorList>
    </citation>
    <scope>NUCLEOTIDE SEQUENCE [LARGE SCALE GENOMIC DNA]</scope>
    <source>
        <strain evidence="1 2">IP7</strain>
    </source>
</reference>
<evidence type="ECO:0000313" key="2">
    <source>
        <dbReference type="Proteomes" id="UP000621516"/>
    </source>
</evidence>
<dbReference type="AlphaFoldDB" id="A0A8J6PZE9"/>
<keyword evidence="2" id="KW-1185">Reference proteome</keyword>
<dbReference type="RefSeq" id="WP_188224164.1">
    <property type="nucleotide sequence ID" value="NZ_JACVXD010000008.1"/>
</dbReference>
<evidence type="ECO:0000313" key="1">
    <source>
        <dbReference type="EMBL" id="MBD0824866.1"/>
    </source>
</evidence>